<proteinExistence type="predicted"/>
<dbReference type="AlphaFoldDB" id="A0A484HDQ5"/>
<dbReference type="InterPro" id="IPR012337">
    <property type="entry name" value="RNaseH-like_sf"/>
</dbReference>
<organism evidence="2">
    <name type="scientific">uncultured Desulfobacteraceae bacterium</name>
    <dbReference type="NCBI Taxonomy" id="218296"/>
    <lineage>
        <taxon>Bacteria</taxon>
        <taxon>Pseudomonadati</taxon>
        <taxon>Thermodesulfobacteriota</taxon>
        <taxon>Desulfobacteria</taxon>
        <taxon>Desulfobacterales</taxon>
        <taxon>Desulfobacteraceae</taxon>
        <taxon>environmental samples</taxon>
    </lineage>
</organism>
<dbReference type="EMBL" id="CAACVI010000008">
    <property type="protein sequence ID" value="VEN73368.1"/>
    <property type="molecule type" value="Genomic_DNA"/>
</dbReference>
<accession>A0A484HDQ5</accession>
<feature type="domain" description="Transposase IS4-like" evidence="1">
    <location>
        <begin position="161"/>
        <end position="365"/>
    </location>
</feature>
<evidence type="ECO:0000259" key="1">
    <source>
        <dbReference type="Pfam" id="PF01609"/>
    </source>
</evidence>
<dbReference type="SUPFAM" id="SSF53098">
    <property type="entry name" value="Ribonuclease H-like"/>
    <property type="match status" value="1"/>
</dbReference>
<reference evidence="2" key="1">
    <citation type="submission" date="2019-01" db="EMBL/GenBank/DDBJ databases">
        <authorList>
            <consortium name="Genoscope - CEA"/>
            <person name="William W."/>
        </authorList>
    </citation>
    <scope>NUCLEOTIDE SEQUENCE</scope>
    <source>
        <strain evidence="2">CR-1</strain>
    </source>
</reference>
<dbReference type="NCBIfam" id="NF033592">
    <property type="entry name" value="transpos_IS4_1"/>
    <property type="match status" value="1"/>
</dbReference>
<gene>
    <name evidence="2" type="ORF">EPICR_160030</name>
</gene>
<dbReference type="Pfam" id="PF01609">
    <property type="entry name" value="DDE_Tnp_1"/>
    <property type="match status" value="1"/>
</dbReference>
<dbReference type="GO" id="GO:0006313">
    <property type="term" value="P:DNA transposition"/>
    <property type="evidence" value="ECO:0007669"/>
    <property type="project" value="InterPro"/>
</dbReference>
<dbReference type="GO" id="GO:0004803">
    <property type="term" value="F:transposase activity"/>
    <property type="evidence" value="ECO:0007669"/>
    <property type="project" value="InterPro"/>
</dbReference>
<protein>
    <submittedName>
        <fullName evidence="2">Transposase</fullName>
    </submittedName>
</protein>
<dbReference type="PANTHER" id="PTHR37529:SF1">
    <property type="entry name" value="TRANSPOSASE INSG FOR INSERTION SEQUENCE ELEMENT IS4-RELATED"/>
    <property type="match status" value="1"/>
</dbReference>
<dbReference type="GO" id="GO:0003677">
    <property type="term" value="F:DNA binding"/>
    <property type="evidence" value="ECO:0007669"/>
    <property type="project" value="InterPro"/>
</dbReference>
<dbReference type="InterPro" id="IPR002559">
    <property type="entry name" value="Transposase_11"/>
</dbReference>
<sequence length="477" mass="55490">MNIFIDFSGSYDISALKFSNHSFAKRRKKCQEKLKSHVATARILLCKICANLFKNLNKIIHSHDFLQKHRFSEKDFQRNRLLTFPTLIHYFLSLPKGSYQDELDRFYKTMLHLDGFERMVSKAALCKARKKLKHEAFIELNRLSNRFFYENMSPETWRGFNLLAIDGSTLALPHEKEITDHFGVLKPTKGKPRPMARISQMFDVINKTTIHAAISPLENGERELAADHFLNLLPQDLILLDRGYPAYWLFNLILSLNANFCARISKKWKIIQKFSKSGKKEKIIRLKAPSSSISQCKEMGLDIKPLKLRLIRVELKNGETEILITSLTDGQAFPVHIFKDLYHLRWPVEEDYKALKCRIEVQNFSGKSVLSVYQDFHSKVLSKNLTAMTAHPVKKQIRNKTRGRKHPYQINFTQALSKMKIAMVLLFNQPAKAVEKLISGIHHIFVETIEPIRPGRSFPRKHKIRPRAFYQNYKPIA</sequence>
<dbReference type="InterPro" id="IPR047952">
    <property type="entry name" value="Transpos_IS4"/>
</dbReference>
<name>A0A484HDQ5_9BACT</name>
<dbReference type="PANTHER" id="PTHR37529">
    <property type="entry name" value="TRANSPOSASE INSG FOR INSERTION SEQUENCE ELEMENT IS4-RELATED"/>
    <property type="match status" value="1"/>
</dbReference>
<evidence type="ECO:0000313" key="2">
    <source>
        <dbReference type="EMBL" id="VEN73368.1"/>
    </source>
</evidence>